<dbReference type="GO" id="GO:0000124">
    <property type="term" value="C:SAGA complex"/>
    <property type="evidence" value="ECO:0007669"/>
    <property type="project" value="TreeGrafter"/>
</dbReference>
<name>A0A5N6N6K3_9ASTR</name>
<dbReference type="Pfam" id="PF12767">
    <property type="entry name" value="SAGA-Tad1"/>
    <property type="match status" value="1"/>
</dbReference>
<proteinExistence type="predicted"/>
<evidence type="ECO:0000313" key="3">
    <source>
        <dbReference type="Proteomes" id="UP000326396"/>
    </source>
</evidence>
<evidence type="ECO:0008006" key="4">
    <source>
        <dbReference type="Google" id="ProtNLM"/>
    </source>
</evidence>
<feature type="region of interest" description="Disordered" evidence="1">
    <location>
        <begin position="109"/>
        <end position="130"/>
    </location>
</feature>
<evidence type="ECO:0000313" key="2">
    <source>
        <dbReference type="EMBL" id="KAD4385925.1"/>
    </source>
</evidence>
<evidence type="ECO:0000256" key="1">
    <source>
        <dbReference type="SAM" id="MobiDB-lite"/>
    </source>
</evidence>
<dbReference type="GO" id="GO:0006357">
    <property type="term" value="P:regulation of transcription by RNA polymerase II"/>
    <property type="evidence" value="ECO:0007669"/>
    <property type="project" value="TreeGrafter"/>
</dbReference>
<dbReference type="Proteomes" id="UP000326396">
    <property type="component" value="Linkage Group LG3"/>
</dbReference>
<dbReference type="PANTHER" id="PTHR21277">
    <property type="entry name" value="TRANSCRIPTIONAL ADAPTER 1"/>
    <property type="match status" value="1"/>
</dbReference>
<dbReference type="OrthoDB" id="10264870at2759"/>
<dbReference type="GO" id="GO:0003713">
    <property type="term" value="F:transcription coactivator activity"/>
    <property type="evidence" value="ECO:0007669"/>
    <property type="project" value="TreeGrafter"/>
</dbReference>
<protein>
    <recommendedName>
        <fullName evidence="4">Transcriptional coactivator Hfi1/Transcriptional adapter 1</fullName>
    </recommendedName>
</protein>
<gene>
    <name evidence="2" type="ORF">E3N88_26094</name>
</gene>
<dbReference type="AlphaFoldDB" id="A0A5N6N6K3"/>
<reference evidence="2 3" key="1">
    <citation type="submission" date="2019-05" db="EMBL/GenBank/DDBJ databases">
        <title>Mikania micrantha, genome provides insights into the molecular mechanism of rapid growth.</title>
        <authorList>
            <person name="Liu B."/>
        </authorList>
    </citation>
    <scope>NUCLEOTIDE SEQUENCE [LARGE SCALE GENOMIC DNA]</scope>
    <source>
        <strain evidence="2">NLD-2019</strain>
        <tissue evidence="2">Leaf</tissue>
    </source>
</reference>
<keyword evidence="3" id="KW-1185">Reference proteome</keyword>
<organism evidence="2 3">
    <name type="scientific">Mikania micrantha</name>
    <name type="common">bitter vine</name>
    <dbReference type="NCBI Taxonomy" id="192012"/>
    <lineage>
        <taxon>Eukaryota</taxon>
        <taxon>Viridiplantae</taxon>
        <taxon>Streptophyta</taxon>
        <taxon>Embryophyta</taxon>
        <taxon>Tracheophyta</taxon>
        <taxon>Spermatophyta</taxon>
        <taxon>Magnoliopsida</taxon>
        <taxon>eudicotyledons</taxon>
        <taxon>Gunneridae</taxon>
        <taxon>Pentapetalae</taxon>
        <taxon>asterids</taxon>
        <taxon>campanulids</taxon>
        <taxon>Asterales</taxon>
        <taxon>Asteraceae</taxon>
        <taxon>Asteroideae</taxon>
        <taxon>Heliantheae alliance</taxon>
        <taxon>Eupatorieae</taxon>
        <taxon>Mikania</taxon>
    </lineage>
</organism>
<dbReference type="PANTHER" id="PTHR21277:SF35">
    <property type="entry name" value="TRANSCRIPTIONAL COACTIVATOR HFI1_TRANSCRIPTIONAL ADAPTER 1-RELATED"/>
    <property type="match status" value="1"/>
</dbReference>
<comment type="caution">
    <text evidence="2">The sequence shown here is derived from an EMBL/GenBank/DDBJ whole genome shotgun (WGS) entry which is preliminary data.</text>
</comment>
<sequence length="474" mass="53141">MQPPKQHSWINLLEIKGQFIKKLGLERFKQYFDYLNQFLSLKLSKNEFDKLCLGTIGKDNIQLHNLLIRAVLKNACTVTVGNKKTLDGVYHQNELVPIVTPAKSPFDLANGDILPPSPRKARTGSRDRRVVDRKSVLGPNGSANFTPFSASISQSSDFCVVLENGESSSPNHQEFMKQVDNGAFVDANSVEQTESLCKRDLKIISDRTSLHAPLGILRFSINIGGAHMGNNTKFVGDLQTDGLLETTTIKERMDQIINLYRLQQVSMDCANVLNSGLDIYLKGLIRSCVELNGSRSMHKLTQNDSVKHPNNIRTLNGVGPDHHHQMQEQQSKPKRLVALLDFRIAMELNCIQLGEDWPTSVPSTPVAAKQLLLVRHSGKWCRHVLPLVGFQWLDFSAIYLAPTCDAGKTTTFGSNDDEDTQLSIGGQVVPQNTKFKILDRLYKVTWILTAIRKRRPKHESKGSRDEDAEVDMQM</sequence>
<dbReference type="EMBL" id="SZYD01000013">
    <property type="protein sequence ID" value="KAD4385925.1"/>
    <property type="molecule type" value="Genomic_DNA"/>
</dbReference>
<accession>A0A5N6N6K3</accession>
<dbReference type="InterPro" id="IPR024738">
    <property type="entry name" value="Hfi1/Tada1"/>
</dbReference>